<accession>A0A6A7C849</accession>
<reference evidence="1" key="1">
    <citation type="journal article" date="2020" name="Stud. Mycol.">
        <title>101 Dothideomycetes genomes: a test case for predicting lifestyles and emergence of pathogens.</title>
        <authorList>
            <person name="Haridas S."/>
            <person name="Albert R."/>
            <person name="Binder M."/>
            <person name="Bloem J."/>
            <person name="Labutti K."/>
            <person name="Salamov A."/>
            <person name="Andreopoulos B."/>
            <person name="Baker S."/>
            <person name="Barry K."/>
            <person name="Bills G."/>
            <person name="Bluhm B."/>
            <person name="Cannon C."/>
            <person name="Castanera R."/>
            <person name="Culley D."/>
            <person name="Daum C."/>
            <person name="Ezra D."/>
            <person name="Gonzalez J."/>
            <person name="Henrissat B."/>
            <person name="Kuo A."/>
            <person name="Liang C."/>
            <person name="Lipzen A."/>
            <person name="Lutzoni F."/>
            <person name="Magnuson J."/>
            <person name="Mondo S."/>
            <person name="Nolan M."/>
            <person name="Ohm R."/>
            <person name="Pangilinan J."/>
            <person name="Park H.-J."/>
            <person name="Ramirez L."/>
            <person name="Alfaro M."/>
            <person name="Sun H."/>
            <person name="Tritt A."/>
            <person name="Yoshinaga Y."/>
            <person name="Zwiers L.-H."/>
            <person name="Turgeon B."/>
            <person name="Goodwin S."/>
            <person name="Spatafora J."/>
            <person name="Crous P."/>
            <person name="Grigoriev I."/>
        </authorList>
    </citation>
    <scope>NUCLEOTIDE SEQUENCE</scope>
    <source>
        <strain evidence="1">CBS 480.64</strain>
    </source>
</reference>
<organism evidence="1 2">
    <name type="scientific">Piedraia hortae CBS 480.64</name>
    <dbReference type="NCBI Taxonomy" id="1314780"/>
    <lineage>
        <taxon>Eukaryota</taxon>
        <taxon>Fungi</taxon>
        <taxon>Dikarya</taxon>
        <taxon>Ascomycota</taxon>
        <taxon>Pezizomycotina</taxon>
        <taxon>Dothideomycetes</taxon>
        <taxon>Dothideomycetidae</taxon>
        <taxon>Capnodiales</taxon>
        <taxon>Piedraiaceae</taxon>
        <taxon>Piedraia</taxon>
    </lineage>
</organism>
<sequence length="176" mass="19462">MHNSVGNLNSKGIPSYAEVQGPLQDIIDKRSFKETTNTYHTVTTTRHSGAQPRKDRHHDGGCTWCNKYGYFYKNHVFKTCRRAKPNFQGSKVKKRAHRPDTANQAAVKEEATALVAVMEHGLTSIATNAPSPWIFDTGASRHMTCLDDFSDFRTAHGTIQIAGGQTIPSTGLSPFL</sequence>
<dbReference type="Proteomes" id="UP000799421">
    <property type="component" value="Unassembled WGS sequence"/>
</dbReference>
<keyword evidence="2" id="KW-1185">Reference proteome</keyword>
<dbReference type="AlphaFoldDB" id="A0A6A7C849"/>
<evidence type="ECO:0000313" key="1">
    <source>
        <dbReference type="EMBL" id="KAF2863155.1"/>
    </source>
</evidence>
<proteinExistence type="predicted"/>
<name>A0A6A7C849_9PEZI</name>
<protein>
    <submittedName>
        <fullName evidence="1">Uncharacterized protein</fullName>
    </submittedName>
</protein>
<gene>
    <name evidence="1" type="ORF">K470DRAFT_140597</name>
</gene>
<dbReference type="EMBL" id="MU005962">
    <property type="protein sequence ID" value="KAF2863155.1"/>
    <property type="molecule type" value="Genomic_DNA"/>
</dbReference>
<dbReference type="OrthoDB" id="3791653at2759"/>
<evidence type="ECO:0000313" key="2">
    <source>
        <dbReference type="Proteomes" id="UP000799421"/>
    </source>
</evidence>